<evidence type="ECO:0008006" key="3">
    <source>
        <dbReference type="Google" id="ProtNLM"/>
    </source>
</evidence>
<gene>
    <name evidence="1" type="ORF">LIER_43241</name>
</gene>
<protein>
    <recommendedName>
        <fullName evidence="3">Reverse transcriptase</fullName>
    </recommendedName>
</protein>
<keyword evidence="2" id="KW-1185">Reference proteome</keyword>
<dbReference type="Proteomes" id="UP001454036">
    <property type="component" value="Unassembled WGS sequence"/>
</dbReference>
<sequence length="139" mass="15776">MFANDILLLGKATTEEATAPNVDEDTMIEISGILGMPRIESHGKYLGLPTSIGSSKKEVFNSIVYRVKAKVGSDVNNKKIYWMSWESLCQSKDNGGLGFRRTQDFNQAMLSKHVWRLLNEPQGQLYQTFKARYFSNDDF</sequence>
<proteinExistence type="predicted"/>
<reference evidence="1 2" key="1">
    <citation type="submission" date="2024-01" db="EMBL/GenBank/DDBJ databases">
        <title>The complete chloroplast genome sequence of Lithospermum erythrorhizon: insights into the phylogenetic relationship among Boraginaceae species and the maternal lineages of purple gromwells.</title>
        <authorList>
            <person name="Okada T."/>
            <person name="Watanabe K."/>
        </authorList>
    </citation>
    <scope>NUCLEOTIDE SEQUENCE [LARGE SCALE GENOMIC DNA]</scope>
</reference>
<accession>A0AAV3PRG3</accession>
<name>A0AAV3PRG3_LITER</name>
<dbReference type="EMBL" id="BAABME010033673">
    <property type="protein sequence ID" value="GAA0153641.1"/>
    <property type="molecule type" value="Genomic_DNA"/>
</dbReference>
<organism evidence="1 2">
    <name type="scientific">Lithospermum erythrorhizon</name>
    <name type="common">Purple gromwell</name>
    <name type="synonym">Lithospermum officinale var. erythrorhizon</name>
    <dbReference type="NCBI Taxonomy" id="34254"/>
    <lineage>
        <taxon>Eukaryota</taxon>
        <taxon>Viridiplantae</taxon>
        <taxon>Streptophyta</taxon>
        <taxon>Embryophyta</taxon>
        <taxon>Tracheophyta</taxon>
        <taxon>Spermatophyta</taxon>
        <taxon>Magnoliopsida</taxon>
        <taxon>eudicotyledons</taxon>
        <taxon>Gunneridae</taxon>
        <taxon>Pentapetalae</taxon>
        <taxon>asterids</taxon>
        <taxon>lamiids</taxon>
        <taxon>Boraginales</taxon>
        <taxon>Boraginaceae</taxon>
        <taxon>Boraginoideae</taxon>
        <taxon>Lithospermeae</taxon>
        <taxon>Lithospermum</taxon>
    </lineage>
</organism>
<comment type="caution">
    <text evidence="1">The sequence shown here is derived from an EMBL/GenBank/DDBJ whole genome shotgun (WGS) entry which is preliminary data.</text>
</comment>
<dbReference type="PANTHER" id="PTHR33116:SF86">
    <property type="entry name" value="REVERSE TRANSCRIPTASE DOMAIN-CONTAINING PROTEIN"/>
    <property type="match status" value="1"/>
</dbReference>
<dbReference type="AlphaFoldDB" id="A0AAV3PRG3"/>
<evidence type="ECO:0000313" key="2">
    <source>
        <dbReference type="Proteomes" id="UP001454036"/>
    </source>
</evidence>
<evidence type="ECO:0000313" key="1">
    <source>
        <dbReference type="EMBL" id="GAA0153641.1"/>
    </source>
</evidence>
<dbReference type="PANTHER" id="PTHR33116">
    <property type="entry name" value="REVERSE TRANSCRIPTASE ZINC-BINDING DOMAIN-CONTAINING PROTEIN-RELATED-RELATED"/>
    <property type="match status" value="1"/>
</dbReference>